<evidence type="ECO:0000313" key="2">
    <source>
        <dbReference type="Proteomes" id="UP000324611"/>
    </source>
</evidence>
<dbReference type="NCBIfam" id="TIGR03515">
    <property type="entry name" value="GldC"/>
    <property type="match status" value="1"/>
</dbReference>
<name>A0A5B2W413_9BACT</name>
<reference evidence="1 2" key="1">
    <citation type="submission" date="2019-09" db="EMBL/GenBank/DDBJ databases">
        <title>Chitinophaga ginsengihumi sp. nov., isolated from soil of ginseng rhizosphere.</title>
        <authorList>
            <person name="Lee J."/>
        </authorList>
    </citation>
    <scope>NUCLEOTIDE SEQUENCE [LARGE SCALE GENOMIC DNA]</scope>
    <source>
        <strain evidence="1 2">BN140078</strain>
    </source>
</reference>
<dbReference type="Proteomes" id="UP000324611">
    <property type="component" value="Unassembled WGS sequence"/>
</dbReference>
<dbReference type="InterPro" id="IPR019854">
    <property type="entry name" value="Motility-assoc_prot_GldC"/>
</dbReference>
<dbReference type="Pfam" id="PF19937">
    <property type="entry name" value="GldC-like"/>
    <property type="match status" value="1"/>
</dbReference>
<dbReference type="EMBL" id="VUOC01000001">
    <property type="protein sequence ID" value="KAA2245296.1"/>
    <property type="molecule type" value="Genomic_DNA"/>
</dbReference>
<accession>A0A5B2W413</accession>
<keyword evidence="2" id="KW-1185">Reference proteome</keyword>
<sequence>MAKTSTIQIQVALDDNKVPEKIEWSASDTTAERMNKAKAMMVAFWDGAEATALRIDLWTKDMMLDEMADFFYQTMMTMADTWQRATPHKEQSEDLRGFAKEFLKKFNEKQEEQK</sequence>
<protein>
    <submittedName>
        <fullName evidence="1">Gliding motility protein GldC</fullName>
    </submittedName>
</protein>
<reference evidence="1 2" key="2">
    <citation type="submission" date="2019-09" db="EMBL/GenBank/DDBJ databases">
        <authorList>
            <person name="Jin C."/>
        </authorList>
    </citation>
    <scope>NUCLEOTIDE SEQUENCE [LARGE SCALE GENOMIC DNA]</scope>
    <source>
        <strain evidence="1 2">BN140078</strain>
    </source>
</reference>
<proteinExistence type="predicted"/>
<comment type="caution">
    <text evidence="1">The sequence shown here is derived from an EMBL/GenBank/DDBJ whole genome shotgun (WGS) entry which is preliminary data.</text>
</comment>
<gene>
    <name evidence="1" type="primary">gldC</name>
    <name evidence="1" type="ORF">F0L74_04855</name>
</gene>
<dbReference type="AlphaFoldDB" id="A0A5B2W413"/>
<evidence type="ECO:0000313" key="1">
    <source>
        <dbReference type="EMBL" id="KAA2245296.1"/>
    </source>
</evidence>
<organism evidence="1 2">
    <name type="scientific">Chitinophaga agrisoli</name>
    <dbReference type="NCBI Taxonomy" id="2607653"/>
    <lineage>
        <taxon>Bacteria</taxon>
        <taxon>Pseudomonadati</taxon>
        <taxon>Bacteroidota</taxon>
        <taxon>Chitinophagia</taxon>
        <taxon>Chitinophagales</taxon>
        <taxon>Chitinophagaceae</taxon>
        <taxon>Chitinophaga</taxon>
    </lineage>
</organism>
<dbReference type="RefSeq" id="WP_149836686.1">
    <property type="nucleotide sequence ID" value="NZ_VUOC01000001.1"/>
</dbReference>